<gene>
    <name evidence="1" type="ORF">NBR_LOCUS2009</name>
</gene>
<dbReference type="AlphaFoldDB" id="A0A0N4XHK6"/>
<sequence length="221" mass="24889">MRGSVMGNVWIIDSKEFALSWTTNTPTITDCLKQLLNTDQGYAISFVRRSPRSDTAVSSTLGCITLSSNRCRQLFHHAIQAPCERTNILAISLHAALRTDPTLVMRSLLARQDLVASHLGNGFVQVRPCVPVPMSSIQLLPSNGSCFNFPYISSSLPSGSRWHAFLNPTTGEGRPHQLCYSFAVLFIRFHLLTVNFLQYLQRMSRLFLRFLNLHLYLLLCD</sequence>
<organism evidence="3">
    <name type="scientific">Nippostrongylus brasiliensis</name>
    <name type="common">Rat hookworm</name>
    <dbReference type="NCBI Taxonomy" id="27835"/>
    <lineage>
        <taxon>Eukaryota</taxon>
        <taxon>Metazoa</taxon>
        <taxon>Ecdysozoa</taxon>
        <taxon>Nematoda</taxon>
        <taxon>Chromadorea</taxon>
        <taxon>Rhabditida</taxon>
        <taxon>Rhabditina</taxon>
        <taxon>Rhabditomorpha</taxon>
        <taxon>Strongyloidea</taxon>
        <taxon>Heligmosomidae</taxon>
        <taxon>Nippostrongylus</taxon>
    </lineage>
</organism>
<evidence type="ECO:0000313" key="3">
    <source>
        <dbReference type="WBParaSite" id="NBR_0000200801-mRNA-1"/>
    </source>
</evidence>
<evidence type="ECO:0000313" key="1">
    <source>
        <dbReference type="EMBL" id="VDL65598.1"/>
    </source>
</evidence>
<evidence type="ECO:0000313" key="2">
    <source>
        <dbReference type="Proteomes" id="UP000271162"/>
    </source>
</evidence>
<dbReference type="STRING" id="27835.A0A0N4XHK6"/>
<dbReference type="Proteomes" id="UP000271162">
    <property type="component" value="Unassembled WGS sequence"/>
</dbReference>
<protein>
    <submittedName>
        <fullName evidence="1 3">Uncharacterized protein</fullName>
    </submittedName>
</protein>
<reference evidence="1 2" key="2">
    <citation type="submission" date="2018-11" db="EMBL/GenBank/DDBJ databases">
        <authorList>
            <consortium name="Pathogen Informatics"/>
        </authorList>
    </citation>
    <scope>NUCLEOTIDE SEQUENCE [LARGE SCALE GENOMIC DNA]</scope>
</reference>
<name>A0A0N4XHK6_NIPBR</name>
<accession>A0A0N4XHK6</accession>
<proteinExistence type="predicted"/>
<reference evidence="3" key="1">
    <citation type="submission" date="2017-02" db="UniProtKB">
        <authorList>
            <consortium name="WormBaseParasite"/>
        </authorList>
    </citation>
    <scope>IDENTIFICATION</scope>
</reference>
<dbReference type="WBParaSite" id="NBR_0000200801-mRNA-1">
    <property type="protein sequence ID" value="NBR_0000200801-mRNA-1"/>
    <property type="gene ID" value="NBR_0000200801"/>
</dbReference>
<dbReference type="OMA" id="PCERTNI"/>
<dbReference type="EMBL" id="UYSL01001985">
    <property type="protein sequence ID" value="VDL65598.1"/>
    <property type="molecule type" value="Genomic_DNA"/>
</dbReference>
<keyword evidence="2" id="KW-1185">Reference proteome</keyword>